<gene>
    <name evidence="2" type="ORF">BVC80_157g68</name>
</gene>
<keyword evidence="2" id="KW-0560">Oxidoreductase</keyword>
<evidence type="ECO:0000313" key="2">
    <source>
        <dbReference type="EMBL" id="OVA20269.1"/>
    </source>
</evidence>
<dbReference type="InterPro" id="IPR027443">
    <property type="entry name" value="IPNS-like_sf"/>
</dbReference>
<dbReference type="InterPro" id="IPR044861">
    <property type="entry name" value="IPNS-like_FE2OG_OXY"/>
</dbReference>
<proteinExistence type="predicted"/>
<feature type="domain" description="Fe2OG dioxygenase" evidence="1">
    <location>
        <begin position="18"/>
        <end position="121"/>
    </location>
</feature>
<dbReference type="InterPro" id="IPR005123">
    <property type="entry name" value="Oxoglu/Fe-dep_dioxygenase_dom"/>
</dbReference>
<protein>
    <submittedName>
        <fullName evidence="2">Oxoglutarate/iron-dependent dioxygenase</fullName>
    </submittedName>
</protein>
<dbReference type="SUPFAM" id="SSF51197">
    <property type="entry name" value="Clavaminate synthase-like"/>
    <property type="match status" value="1"/>
</dbReference>
<dbReference type="OMA" id="ITIICED"/>
<sequence>MIFESYGVEKYLESNVKDSETAIHLIKYDPPPTNQPAAGVGANPHTDKSLLTILDFNLPGLEVLSKDQSQWLPVGPRPGAFTIFVGDQLKAWSNGRLHIAPHKVSMRGEKERYSYALFASPKNEAVVEAPKELVDEEHPLLFRPFKNMDFLRFYYSNIYMDNALQGFAGLAVN</sequence>
<accession>A0A200RC31</accession>
<dbReference type="GO" id="GO:0051213">
    <property type="term" value="F:dioxygenase activity"/>
    <property type="evidence" value="ECO:0007669"/>
    <property type="project" value="UniProtKB-KW"/>
</dbReference>
<reference evidence="2 3" key="1">
    <citation type="journal article" date="2017" name="Mol. Plant">
        <title>The Genome of Medicinal Plant Macleaya cordata Provides New Insights into Benzylisoquinoline Alkaloids Metabolism.</title>
        <authorList>
            <person name="Liu X."/>
            <person name="Liu Y."/>
            <person name="Huang P."/>
            <person name="Ma Y."/>
            <person name="Qing Z."/>
            <person name="Tang Q."/>
            <person name="Cao H."/>
            <person name="Cheng P."/>
            <person name="Zheng Y."/>
            <person name="Yuan Z."/>
            <person name="Zhou Y."/>
            <person name="Liu J."/>
            <person name="Tang Z."/>
            <person name="Zhuo Y."/>
            <person name="Zhang Y."/>
            <person name="Yu L."/>
            <person name="Huang J."/>
            <person name="Yang P."/>
            <person name="Peng Q."/>
            <person name="Zhang J."/>
            <person name="Jiang W."/>
            <person name="Zhang Z."/>
            <person name="Lin K."/>
            <person name="Ro D.K."/>
            <person name="Chen X."/>
            <person name="Xiong X."/>
            <person name="Shang Y."/>
            <person name="Huang S."/>
            <person name="Zeng J."/>
        </authorList>
    </citation>
    <scope>NUCLEOTIDE SEQUENCE [LARGE SCALE GENOMIC DNA]</scope>
    <source>
        <strain evidence="3">cv. BLH2017</strain>
        <tissue evidence="2">Root</tissue>
    </source>
</reference>
<dbReference type="Pfam" id="PF03171">
    <property type="entry name" value="2OG-FeII_Oxy"/>
    <property type="match status" value="1"/>
</dbReference>
<dbReference type="InterPro" id="IPR050231">
    <property type="entry name" value="Iron_ascorbate_oxido_reductase"/>
</dbReference>
<keyword evidence="3" id="KW-1185">Reference proteome</keyword>
<name>A0A200RC31_MACCD</name>
<dbReference type="Gene3D" id="2.60.120.330">
    <property type="entry name" value="B-lactam Antibiotic, Isopenicillin N Synthase, Chain"/>
    <property type="match status" value="1"/>
</dbReference>
<dbReference type="PANTHER" id="PTHR47990">
    <property type="entry name" value="2-OXOGLUTARATE (2OG) AND FE(II)-DEPENDENT OXYGENASE SUPERFAMILY PROTEIN-RELATED"/>
    <property type="match status" value="1"/>
</dbReference>
<comment type="caution">
    <text evidence="2">The sequence shown here is derived from an EMBL/GenBank/DDBJ whole genome shotgun (WGS) entry which is preliminary data.</text>
</comment>
<dbReference type="InParanoid" id="A0A200RC31"/>
<dbReference type="PROSITE" id="PS51471">
    <property type="entry name" value="FE2OG_OXY"/>
    <property type="match status" value="1"/>
</dbReference>
<keyword evidence="2" id="KW-0223">Dioxygenase</keyword>
<evidence type="ECO:0000259" key="1">
    <source>
        <dbReference type="PROSITE" id="PS51471"/>
    </source>
</evidence>
<dbReference type="OrthoDB" id="288590at2759"/>
<dbReference type="STRING" id="56857.A0A200RC31"/>
<dbReference type="Proteomes" id="UP000195402">
    <property type="component" value="Unassembled WGS sequence"/>
</dbReference>
<dbReference type="EMBL" id="MVGT01000143">
    <property type="protein sequence ID" value="OVA20269.1"/>
    <property type="molecule type" value="Genomic_DNA"/>
</dbReference>
<dbReference type="AlphaFoldDB" id="A0A200RC31"/>
<evidence type="ECO:0000313" key="3">
    <source>
        <dbReference type="Proteomes" id="UP000195402"/>
    </source>
</evidence>
<organism evidence="2 3">
    <name type="scientific">Macleaya cordata</name>
    <name type="common">Five-seeded plume-poppy</name>
    <name type="synonym">Bocconia cordata</name>
    <dbReference type="NCBI Taxonomy" id="56857"/>
    <lineage>
        <taxon>Eukaryota</taxon>
        <taxon>Viridiplantae</taxon>
        <taxon>Streptophyta</taxon>
        <taxon>Embryophyta</taxon>
        <taxon>Tracheophyta</taxon>
        <taxon>Spermatophyta</taxon>
        <taxon>Magnoliopsida</taxon>
        <taxon>Ranunculales</taxon>
        <taxon>Papaveraceae</taxon>
        <taxon>Papaveroideae</taxon>
        <taxon>Macleaya</taxon>
    </lineage>
</organism>